<name>A0ABS4G5S0_9CLOT</name>
<dbReference type="RefSeq" id="WP_209460102.1">
    <property type="nucleotide sequence ID" value="NZ_JAGGKC010000021.1"/>
</dbReference>
<evidence type="ECO:0000259" key="1">
    <source>
        <dbReference type="Pfam" id="PF02915"/>
    </source>
</evidence>
<sequence length="164" mass="18750">MSVKWNGTKLVKLIADNEIKVAELYRTMAKEVNKGIGVQFFENLAKDEERHNMIYVALLGKVPDVGDVELDEDDARYLDLLIDNNFLNDSEAVVAKARALFDKSQVFDIAERVETDSVMFVTELARVYPDLAKGDLETILKEEKKHLRTILEKKTDRAIFRIGM</sequence>
<reference evidence="2 3" key="1">
    <citation type="submission" date="2021-03" db="EMBL/GenBank/DDBJ databases">
        <title>Genomic Encyclopedia of Type Strains, Phase IV (KMG-IV): sequencing the most valuable type-strain genomes for metagenomic binning, comparative biology and taxonomic classification.</title>
        <authorList>
            <person name="Goeker M."/>
        </authorList>
    </citation>
    <scope>NUCLEOTIDE SEQUENCE [LARGE SCALE GENOMIC DNA]</scope>
    <source>
        <strain evidence="2 3">DSM 6139</strain>
    </source>
</reference>
<keyword evidence="3" id="KW-1185">Reference proteome</keyword>
<evidence type="ECO:0000313" key="2">
    <source>
        <dbReference type="EMBL" id="MBP1919917.1"/>
    </source>
</evidence>
<proteinExistence type="predicted"/>
<organism evidence="2 3">
    <name type="scientific">Youngiibacter multivorans</name>
    <dbReference type="NCBI Taxonomy" id="937251"/>
    <lineage>
        <taxon>Bacteria</taxon>
        <taxon>Bacillati</taxon>
        <taxon>Bacillota</taxon>
        <taxon>Clostridia</taxon>
        <taxon>Eubacteriales</taxon>
        <taxon>Clostridiaceae</taxon>
        <taxon>Youngiibacter</taxon>
    </lineage>
</organism>
<dbReference type="InterPro" id="IPR003251">
    <property type="entry name" value="Rr_diiron-bd_dom"/>
</dbReference>
<accession>A0ABS4G5S0</accession>
<dbReference type="Gene3D" id="1.20.1260.10">
    <property type="match status" value="1"/>
</dbReference>
<dbReference type="InterPro" id="IPR009078">
    <property type="entry name" value="Ferritin-like_SF"/>
</dbReference>
<dbReference type="Pfam" id="PF02915">
    <property type="entry name" value="Rubrerythrin"/>
    <property type="match status" value="1"/>
</dbReference>
<gene>
    <name evidence="2" type="ORF">J2Z34_002413</name>
</gene>
<dbReference type="InterPro" id="IPR012347">
    <property type="entry name" value="Ferritin-like"/>
</dbReference>
<dbReference type="Proteomes" id="UP001519271">
    <property type="component" value="Unassembled WGS sequence"/>
</dbReference>
<dbReference type="SUPFAM" id="SSF47240">
    <property type="entry name" value="Ferritin-like"/>
    <property type="match status" value="1"/>
</dbReference>
<protein>
    <submittedName>
        <fullName evidence="2">Rubrerythrin</fullName>
    </submittedName>
</protein>
<evidence type="ECO:0000313" key="3">
    <source>
        <dbReference type="Proteomes" id="UP001519271"/>
    </source>
</evidence>
<comment type="caution">
    <text evidence="2">The sequence shown here is derived from an EMBL/GenBank/DDBJ whole genome shotgun (WGS) entry which is preliminary data.</text>
</comment>
<dbReference type="EMBL" id="JAGGKC010000021">
    <property type="protein sequence ID" value="MBP1919917.1"/>
    <property type="molecule type" value="Genomic_DNA"/>
</dbReference>
<feature type="domain" description="Rubrerythrin diiron-binding" evidence="1">
    <location>
        <begin position="18"/>
        <end position="149"/>
    </location>
</feature>